<sequence length="155" mass="17276">MCAQAHAAAVVVRHHVAGRRRRAPWPRAHPRATPPRPSSTFPTRTIGDSCVYVEIPSSRAISSFRNCVSGQQVRACFSGDPTVGSAIFLLRRNLVLWSRLRQLVTSPSQLRFAYRQFRCTAGILFKEENAMCYILWYCIDDLALASEEAPAGNLA</sequence>
<reference evidence="2" key="1">
    <citation type="journal article" date="2023" name="GigaByte">
        <title>Genome assembly of the bearded iris, Iris pallida Lam.</title>
        <authorList>
            <person name="Bruccoleri R.E."/>
            <person name="Oakeley E.J."/>
            <person name="Faust A.M.E."/>
            <person name="Altorfer M."/>
            <person name="Dessus-Babus S."/>
            <person name="Burckhardt D."/>
            <person name="Oertli M."/>
            <person name="Naumann U."/>
            <person name="Petersen F."/>
            <person name="Wong J."/>
        </authorList>
    </citation>
    <scope>NUCLEOTIDE SEQUENCE</scope>
    <source>
        <strain evidence="2">GSM-AAB239-AS_SAM_17_03QT</strain>
    </source>
</reference>
<reference evidence="2" key="2">
    <citation type="submission" date="2023-04" db="EMBL/GenBank/DDBJ databases">
        <authorList>
            <person name="Bruccoleri R.E."/>
            <person name="Oakeley E.J."/>
            <person name="Faust A.-M."/>
            <person name="Dessus-Babus S."/>
            <person name="Altorfer M."/>
            <person name="Burckhardt D."/>
            <person name="Oertli M."/>
            <person name="Naumann U."/>
            <person name="Petersen F."/>
            <person name="Wong J."/>
        </authorList>
    </citation>
    <scope>NUCLEOTIDE SEQUENCE</scope>
    <source>
        <strain evidence="2">GSM-AAB239-AS_SAM_17_03QT</strain>
        <tissue evidence="2">Leaf</tissue>
    </source>
</reference>
<keyword evidence="3" id="KW-1185">Reference proteome</keyword>
<organism evidence="2 3">
    <name type="scientific">Iris pallida</name>
    <name type="common">Sweet iris</name>
    <dbReference type="NCBI Taxonomy" id="29817"/>
    <lineage>
        <taxon>Eukaryota</taxon>
        <taxon>Viridiplantae</taxon>
        <taxon>Streptophyta</taxon>
        <taxon>Embryophyta</taxon>
        <taxon>Tracheophyta</taxon>
        <taxon>Spermatophyta</taxon>
        <taxon>Magnoliopsida</taxon>
        <taxon>Liliopsida</taxon>
        <taxon>Asparagales</taxon>
        <taxon>Iridaceae</taxon>
        <taxon>Iridoideae</taxon>
        <taxon>Irideae</taxon>
        <taxon>Iris</taxon>
    </lineage>
</organism>
<evidence type="ECO:0000313" key="3">
    <source>
        <dbReference type="Proteomes" id="UP001140949"/>
    </source>
</evidence>
<feature type="compositionally biased region" description="Basic residues" evidence="1">
    <location>
        <begin position="18"/>
        <end position="30"/>
    </location>
</feature>
<gene>
    <name evidence="2" type="ORF">M6B38_324755</name>
</gene>
<protein>
    <submittedName>
        <fullName evidence="2">Uncharacterized protein</fullName>
    </submittedName>
</protein>
<comment type="caution">
    <text evidence="2">The sequence shown here is derived from an EMBL/GenBank/DDBJ whole genome shotgun (WGS) entry which is preliminary data.</text>
</comment>
<evidence type="ECO:0000256" key="1">
    <source>
        <dbReference type="SAM" id="MobiDB-lite"/>
    </source>
</evidence>
<feature type="region of interest" description="Disordered" evidence="1">
    <location>
        <begin position="18"/>
        <end position="43"/>
    </location>
</feature>
<dbReference type="AlphaFoldDB" id="A0AAX6H851"/>
<accession>A0AAX6H851</accession>
<dbReference type="Proteomes" id="UP001140949">
    <property type="component" value="Unassembled WGS sequence"/>
</dbReference>
<name>A0AAX6H851_IRIPA</name>
<dbReference type="EMBL" id="JANAVB010011799">
    <property type="protein sequence ID" value="KAJ6836892.1"/>
    <property type="molecule type" value="Genomic_DNA"/>
</dbReference>
<proteinExistence type="predicted"/>
<evidence type="ECO:0000313" key="2">
    <source>
        <dbReference type="EMBL" id="KAJ6836892.1"/>
    </source>
</evidence>